<protein>
    <submittedName>
        <fullName evidence="2">Uncharacterized protein</fullName>
    </submittedName>
</protein>
<keyword evidence="1" id="KW-1133">Transmembrane helix</keyword>
<sequence length="107" mass="12690">MLSSRQLFVLLILILLTLFFRDLPYVNVVFISRLWLIYFAILMFVILAIIKFRVILLWYLTFALFIIAFVFTLARLPFFAESIGVLIYASLWVIIIHRLIGFTKGRR</sequence>
<proteinExistence type="predicted"/>
<comment type="caution">
    <text evidence="2">The sequence shown here is derived from an EMBL/GenBank/DDBJ whole genome shotgun (WGS) entry which is preliminary data.</text>
</comment>
<accession>A0A1F5ZRJ7</accession>
<organism evidence="2 3">
    <name type="scientific">Candidatus Gottesmanbacteria bacterium RIFCSPHIGHO2_01_FULL_46_14</name>
    <dbReference type="NCBI Taxonomy" id="1798380"/>
    <lineage>
        <taxon>Bacteria</taxon>
        <taxon>Candidatus Gottesmaniibacteriota</taxon>
    </lineage>
</organism>
<feature type="transmembrane region" description="Helical" evidence="1">
    <location>
        <begin position="30"/>
        <end position="50"/>
    </location>
</feature>
<keyword evidence="1" id="KW-0472">Membrane</keyword>
<dbReference type="Proteomes" id="UP000177416">
    <property type="component" value="Unassembled WGS sequence"/>
</dbReference>
<gene>
    <name evidence="2" type="ORF">A2875_01365</name>
</gene>
<keyword evidence="1" id="KW-0812">Transmembrane</keyword>
<evidence type="ECO:0000256" key="1">
    <source>
        <dbReference type="SAM" id="Phobius"/>
    </source>
</evidence>
<feature type="transmembrane region" description="Helical" evidence="1">
    <location>
        <begin position="57"/>
        <end position="76"/>
    </location>
</feature>
<evidence type="ECO:0000313" key="3">
    <source>
        <dbReference type="Proteomes" id="UP000177416"/>
    </source>
</evidence>
<dbReference type="AlphaFoldDB" id="A0A1F5ZRJ7"/>
<reference evidence="2 3" key="1">
    <citation type="journal article" date="2016" name="Nat. Commun.">
        <title>Thousands of microbial genomes shed light on interconnected biogeochemical processes in an aquifer system.</title>
        <authorList>
            <person name="Anantharaman K."/>
            <person name="Brown C.T."/>
            <person name="Hug L.A."/>
            <person name="Sharon I."/>
            <person name="Castelle C.J."/>
            <person name="Probst A.J."/>
            <person name="Thomas B.C."/>
            <person name="Singh A."/>
            <person name="Wilkins M.J."/>
            <person name="Karaoz U."/>
            <person name="Brodie E.L."/>
            <person name="Williams K.H."/>
            <person name="Hubbard S.S."/>
            <person name="Banfield J.F."/>
        </authorList>
    </citation>
    <scope>NUCLEOTIDE SEQUENCE [LARGE SCALE GENOMIC DNA]</scope>
</reference>
<dbReference type="EMBL" id="MFJJ01000007">
    <property type="protein sequence ID" value="OGG15041.1"/>
    <property type="molecule type" value="Genomic_DNA"/>
</dbReference>
<name>A0A1F5ZRJ7_9BACT</name>
<feature type="transmembrane region" description="Helical" evidence="1">
    <location>
        <begin position="82"/>
        <end position="100"/>
    </location>
</feature>
<evidence type="ECO:0000313" key="2">
    <source>
        <dbReference type="EMBL" id="OGG15041.1"/>
    </source>
</evidence>